<name>A0A3D9IBD3_9BACL</name>
<dbReference type="Gene3D" id="3.40.1350.10">
    <property type="match status" value="1"/>
</dbReference>
<dbReference type="RefSeq" id="WP_115993504.1">
    <property type="nucleotide sequence ID" value="NZ_QRDY01000008.1"/>
</dbReference>
<evidence type="ECO:0000259" key="3">
    <source>
        <dbReference type="Pfam" id="PF04471"/>
    </source>
</evidence>
<dbReference type="InterPro" id="IPR052906">
    <property type="entry name" value="Type_IV_Methyl-Rstrct_Enzyme"/>
</dbReference>
<sequence>MARKSADKKREEAYKSLIGLVFIGSLSITYYISKSATAAVIVGLCALGTLIAVNLIQHQKRENRLKQSGIAEIDKMDGIIFERYLQQLFKAQGYQVEVTQAIGDFGADLIMVKNGIKIVVQAKRHASNVGIKAVQEAQAAIAHYGASEAWVVTNSNYTDAAYQLAKSNQVKLINREALIEMILSSTTGTTQDLSRIQTAATVEALAQSGNDLIETNNKLCKRCGSTLVLRKGPKGPFYGCTSFPKCRYTTQS</sequence>
<dbReference type="GO" id="GO:0006265">
    <property type="term" value="P:DNA topological change"/>
    <property type="evidence" value="ECO:0007669"/>
    <property type="project" value="InterPro"/>
</dbReference>
<dbReference type="OrthoDB" id="9797274at2"/>
<dbReference type="GO" id="GO:0009307">
    <property type="term" value="P:DNA restriction-modification system"/>
    <property type="evidence" value="ECO:0007669"/>
    <property type="project" value="InterPro"/>
</dbReference>
<dbReference type="GO" id="GO:0003916">
    <property type="term" value="F:DNA topoisomerase activity"/>
    <property type="evidence" value="ECO:0007669"/>
    <property type="project" value="InterPro"/>
</dbReference>
<feature type="transmembrane region" description="Helical" evidence="1">
    <location>
        <begin position="38"/>
        <end position="56"/>
    </location>
</feature>
<dbReference type="EMBL" id="QRDY01000008">
    <property type="protein sequence ID" value="RED58516.1"/>
    <property type="molecule type" value="Genomic_DNA"/>
</dbReference>
<keyword evidence="1" id="KW-0812">Transmembrane</keyword>
<dbReference type="GO" id="GO:0005694">
    <property type="term" value="C:chromosome"/>
    <property type="evidence" value="ECO:0007669"/>
    <property type="project" value="InterPro"/>
</dbReference>
<comment type="caution">
    <text evidence="4">The sequence shown here is derived from an EMBL/GenBank/DDBJ whole genome shotgun (WGS) entry which is preliminary data.</text>
</comment>
<dbReference type="InterPro" id="IPR011856">
    <property type="entry name" value="tRNA_endonuc-like_dom_sf"/>
</dbReference>
<feature type="transmembrane region" description="Helical" evidence="1">
    <location>
        <begin position="12"/>
        <end position="32"/>
    </location>
</feature>
<evidence type="ECO:0000259" key="2">
    <source>
        <dbReference type="Pfam" id="PF01396"/>
    </source>
</evidence>
<dbReference type="InterPro" id="IPR013498">
    <property type="entry name" value="Topo_IA_Znf"/>
</dbReference>
<dbReference type="Proteomes" id="UP000256869">
    <property type="component" value="Unassembled WGS sequence"/>
</dbReference>
<dbReference type="PANTHER" id="PTHR30015">
    <property type="entry name" value="MRR RESTRICTION SYSTEM PROTEIN"/>
    <property type="match status" value="1"/>
</dbReference>
<dbReference type="GO" id="GO:0003677">
    <property type="term" value="F:DNA binding"/>
    <property type="evidence" value="ECO:0007669"/>
    <property type="project" value="InterPro"/>
</dbReference>
<dbReference type="SUPFAM" id="SSF57783">
    <property type="entry name" value="Zinc beta-ribbon"/>
    <property type="match status" value="1"/>
</dbReference>
<dbReference type="InterPro" id="IPR011335">
    <property type="entry name" value="Restrct_endonuc-II-like"/>
</dbReference>
<accession>A0A3D9IBD3</accession>
<feature type="domain" description="Restriction endonuclease type IV Mrr" evidence="3">
    <location>
        <begin position="73"/>
        <end position="182"/>
    </location>
</feature>
<feature type="domain" description="DNA topoisomerase type IA zn finger" evidence="2">
    <location>
        <begin position="219"/>
        <end position="250"/>
    </location>
</feature>
<evidence type="ECO:0000313" key="5">
    <source>
        <dbReference type="Proteomes" id="UP000256869"/>
    </source>
</evidence>
<dbReference type="SUPFAM" id="SSF52980">
    <property type="entry name" value="Restriction endonuclease-like"/>
    <property type="match status" value="1"/>
</dbReference>
<dbReference type="GO" id="GO:0015666">
    <property type="term" value="F:restriction endodeoxyribonuclease activity"/>
    <property type="evidence" value="ECO:0007669"/>
    <property type="project" value="TreeGrafter"/>
</dbReference>
<dbReference type="Gene3D" id="3.30.65.10">
    <property type="entry name" value="Bacterial Topoisomerase I, domain 1"/>
    <property type="match status" value="1"/>
</dbReference>
<keyword evidence="1" id="KW-0472">Membrane</keyword>
<dbReference type="InterPro" id="IPR007560">
    <property type="entry name" value="Restrct_endonuc_IV_Mrr"/>
</dbReference>
<dbReference type="Pfam" id="PF01396">
    <property type="entry name" value="Zn_ribbon_Top1"/>
    <property type="match status" value="1"/>
</dbReference>
<evidence type="ECO:0000256" key="1">
    <source>
        <dbReference type="SAM" id="Phobius"/>
    </source>
</evidence>
<protein>
    <submittedName>
        <fullName evidence="4">Restriction system protein</fullName>
    </submittedName>
</protein>
<keyword evidence="1" id="KW-1133">Transmembrane helix</keyword>
<dbReference type="AlphaFoldDB" id="A0A3D9IBD3"/>
<dbReference type="PANTHER" id="PTHR30015:SF6">
    <property type="entry name" value="SLL1429 PROTEIN"/>
    <property type="match status" value="1"/>
</dbReference>
<reference evidence="4 5" key="1">
    <citation type="submission" date="2018-07" db="EMBL/GenBank/DDBJ databases">
        <title>Genomic Encyclopedia of Type Strains, Phase III (KMG-III): the genomes of soil and plant-associated and newly described type strains.</title>
        <authorList>
            <person name="Whitman W."/>
        </authorList>
    </citation>
    <scope>NUCLEOTIDE SEQUENCE [LARGE SCALE GENOMIC DNA]</scope>
    <source>
        <strain evidence="4 5">CECT 8236</strain>
    </source>
</reference>
<gene>
    <name evidence="4" type="ORF">DFP95_10840</name>
</gene>
<organism evidence="4 5">
    <name type="scientific">Cohnella lupini</name>
    <dbReference type="NCBI Taxonomy" id="1294267"/>
    <lineage>
        <taxon>Bacteria</taxon>
        <taxon>Bacillati</taxon>
        <taxon>Bacillota</taxon>
        <taxon>Bacilli</taxon>
        <taxon>Bacillales</taxon>
        <taxon>Paenibacillaceae</taxon>
        <taxon>Cohnella</taxon>
    </lineage>
</organism>
<evidence type="ECO:0000313" key="4">
    <source>
        <dbReference type="EMBL" id="RED58516.1"/>
    </source>
</evidence>
<dbReference type="Pfam" id="PF04471">
    <property type="entry name" value="Mrr_cat"/>
    <property type="match status" value="1"/>
</dbReference>
<keyword evidence="5" id="KW-1185">Reference proteome</keyword>
<proteinExistence type="predicted"/>